<organism evidence="6 7">
    <name type="scientific">Anaerotalea alkaliphila</name>
    <dbReference type="NCBI Taxonomy" id="2662126"/>
    <lineage>
        <taxon>Bacteria</taxon>
        <taxon>Bacillati</taxon>
        <taxon>Bacillota</taxon>
        <taxon>Clostridia</taxon>
        <taxon>Eubacteriales</taxon>
        <taxon>Anaerotalea</taxon>
    </lineage>
</organism>
<dbReference type="RefSeq" id="WP_162370583.1">
    <property type="nucleotide sequence ID" value="NZ_JAAEEH010000022.1"/>
</dbReference>
<dbReference type="GO" id="GO:0016837">
    <property type="term" value="F:carbon-oxygen lyase activity, acting on polysaccharides"/>
    <property type="evidence" value="ECO:0007669"/>
    <property type="project" value="TreeGrafter"/>
</dbReference>
<name>A0A7X5KMD7_9FIRM</name>
<dbReference type="Proteomes" id="UP000461585">
    <property type="component" value="Unassembled WGS sequence"/>
</dbReference>
<dbReference type="InterPro" id="IPR011050">
    <property type="entry name" value="Pectin_lyase_fold/virulence"/>
</dbReference>
<evidence type="ECO:0000313" key="7">
    <source>
        <dbReference type="Proteomes" id="UP000461585"/>
    </source>
</evidence>
<sequence>MGRNGIALALAGVALVLVLGTAAVVGTGILERNPEATGIDSIGDFPVPDGTSPVEHGPGPEPGHADPPGASAPSGREFHVSTDGSDQNDGTPERPWRTIQKAADMAAPGDTVLVREGLYREMVSMKVSGTPEAPITFRNHPGEVPVIDGSGLEVDGSGRSGSLLHIEDKSHIRIVGFVVSNLVSTDASVPAGIRILGACRDIQIRDTTVTGIRTTYDGSRNRNAHGIAAYGTDGDAPLDGLVIDNCQVYGCVLGQSESVVLNGNVTNFQVTNNRIHDNDNIGIDFIGWEGTAKENDQARQGICAGNEVWNISSRDNGTYGGDLSAVGIYVDGGTNILIERNRVWNADIGIECASEHQGRATSHITVRNNLVRDCRGYAGISIGGSERENGSAEHIRIHNNTLYNNRTNLVFQHNCQTSTNVVRNNILYRYGDDNLYGDRTDILLSHNITGDPGFISEGSDFRLGADSVAVDAGTSDVDVGETDLDGNPRIAGKAVDCGCYERQ</sequence>
<reference evidence="6 7" key="1">
    <citation type="submission" date="2020-01" db="EMBL/GenBank/DDBJ databases">
        <title>Anaeroalcalibacter tamaniensis gen. nov., sp. nov., moderately halophilic strictly anaerobic fermenter bacterium from mud volcano of Taman peninsula.</title>
        <authorList>
            <person name="Frolova A."/>
            <person name="Merkel A.Y."/>
            <person name="Slobodkin A.I."/>
        </authorList>
    </citation>
    <scope>NUCLEOTIDE SEQUENCE [LARGE SCALE GENOMIC DNA]</scope>
    <source>
        <strain evidence="6 7">F-3ap</strain>
    </source>
</reference>
<proteinExistence type="predicted"/>
<dbReference type="PANTHER" id="PTHR40088:SF2">
    <property type="entry name" value="SECRETED SUGAR HYDROLASE"/>
    <property type="match status" value="1"/>
</dbReference>
<dbReference type="InterPro" id="IPR006626">
    <property type="entry name" value="PbH1"/>
</dbReference>
<evidence type="ECO:0000256" key="4">
    <source>
        <dbReference type="SAM" id="MobiDB-lite"/>
    </source>
</evidence>
<dbReference type="GO" id="GO:0005576">
    <property type="term" value="C:extracellular region"/>
    <property type="evidence" value="ECO:0007669"/>
    <property type="project" value="UniProtKB-SubCell"/>
</dbReference>
<feature type="domain" description="Right handed beta helix" evidence="5">
    <location>
        <begin position="192"/>
        <end position="426"/>
    </location>
</feature>
<evidence type="ECO:0000256" key="3">
    <source>
        <dbReference type="ARBA" id="ARBA00022729"/>
    </source>
</evidence>
<keyword evidence="3" id="KW-0732">Signal</keyword>
<comment type="subcellular location">
    <subcellularLocation>
        <location evidence="1">Secreted</location>
    </subcellularLocation>
</comment>
<evidence type="ECO:0000259" key="5">
    <source>
        <dbReference type="Pfam" id="PF13229"/>
    </source>
</evidence>
<keyword evidence="2" id="KW-0964">Secreted</keyword>
<dbReference type="Pfam" id="PF13229">
    <property type="entry name" value="Beta_helix"/>
    <property type="match status" value="1"/>
</dbReference>
<evidence type="ECO:0000313" key="6">
    <source>
        <dbReference type="EMBL" id="NDL67861.1"/>
    </source>
</evidence>
<dbReference type="InterPro" id="IPR012334">
    <property type="entry name" value="Pectin_lyas_fold"/>
</dbReference>
<dbReference type="InterPro" id="IPR039448">
    <property type="entry name" value="Beta_helix"/>
</dbReference>
<evidence type="ECO:0000256" key="1">
    <source>
        <dbReference type="ARBA" id="ARBA00004613"/>
    </source>
</evidence>
<gene>
    <name evidence="6" type="ORF">GXN74_08925</name>
</gene>
<feature type="region of interest" description="Disordered" evidence="4">
    <location>
        <begin position="34"/>
        <end position="94"/>
    </location>
</feature>
<dbReference type="InterPro" id="IPR052052">
    <property type="entry name" value="Polysaccharide_Lyase_9"/>
</dbReference>
<dbReference type="EMBL" id="JAAEEH010000022">
    <property type="protein sequence ID" value="NDL67861.1"/>
    <property type="molecule type" value="Genomic_DNA"/>
</dbReference>
<evidence type="ECO:0000256" key="2">
    <source>
        <dbReference type="ARBA" id="ARBA00022525"/>
    </source>
</evidence>
<protein>
    <submittedName>
        <fullName evidence="6">DUF5123 domain-containing protein</fullName>
    </submittedName>
</protein>
<dbReference type="SMART" id="SM00710">
    <property type="entry name" value="PbH1"/>
    <property type="match status" value="8"/>
</dbReference>
<dbReference type="SUPFAM" id="SSF51126">
    <property type="entry name" value="Pectin lyase-like"/>
    <property type="match status" value="1"/>
</dbReference>
<comment type="caution">
    <text evidence="6">The sequence shown here is derived from an EMBL/GenBank/DDBJ whole genome shotgun (WGS) entry which is preliminary data.</text>
</comment>
<accession>A0A7X5KMD7</accession>
<dbReference type="InterPro" id="IPR059226">
    <property type="entry name" value="Choice_anch_Q_dom"/>
</dbReference>
<dbReference type="AlphaFoldDB" id="A0A7X5KMD7"/>
<dbReference type="Gene3D" id="2.160.20.10">
    <property type="entry name" value="Single-stranded right-handed beta-helix, Pectin lyase-like"/>
    <property type="match status" value="1"/>
</dbReference>
<dbReference type="NCBIfam" id="NF041518">
    <property type="entry name" value="choice_anch_Q"/>
    <property type="match status" value="1"/>
</dbReference>
<keyword evidence="7" id="KW-1185">Reference proteome</keyword>
<dbReference type="PANTHER" id="PTHR40088">
    <property type="entry name" value="PECTATE LYASE (EUROFUNG)"/>
    <property type="match status" value="1"/>
</dbReference>